<dbReference type="GO" id="GO:0008270">
    <property type="term" value="F:zinc ion binding"/>
    <property type="evidence" value="ECO:0007669"/>
    <property type="project" value="UniProtKB-KW"/>
</dbReference>
<feature type="domain" description="C2H2-type" evidence="14">
    <location>
        <begin position="475"/>
        <end position="504"/>
    </location>
</feature>
<feature type="region of interest" description="Disordered" evidence="13">
    <location>
        <begin position="377"/>
        <end position="420"/>
    </location>
</feature>
<dbReference type="Pfam" id="PF00096">
    <property type="entry name" value="zf-C2H2"/>
    <property type="match status" value="3"/>
</dbReference>
<dbReference type="InterPro" id="IPR036236">
    <property type="entry name" value="Znf_C2H2_sf"/>
</dbReference>
<dbReference type="PANTHER" id="PTHR23235:SF16">
    <property type="entry name" value="TRANSCRIPTION FACTOR SP1"/>
    <property type="match status" value="1"/>
</dbReference>
<proteinExistence type="inferred from homology"/>
<evidence type="ECO:0000256" key="1">
    <source>
        <dbReference type="ARBA" id="ARBA00004123"/>
    </source>
</evidence>
<comment type="caution">
    <text evidence="15">The sequence shown here is derived from an EMBL/GenBank/DDBJ whole genome shotgun (WGS) entry which is preliminary data.</text>
</comment>
<feature type="region of interest" description="Disordered" evidence="13">
    <location>
        <begin position="526"/>
        <end position="550"/>
    </location>
</feature>
<accession>A0A9D3LXS2</accession>
<dbReference type="PANTHER" id="PTHR23235">
    <property type="entry name" value="KRUEPPEL-LIKE TRANSCRIPTION FACTOR"/>
    <property type="match status" value="1"/>
</dbReference>
<sequence>MSEQQQDDEMAAFVDGGGEFLQKRNPSTGQARCPLWGGRPPAARWQQPQSSSPPTRRWSWGRPSWLTPPAAGRSSPSAPRHPQPPARGPGGGGEGAGPAQAQQYVVASAPALAGQQVLTALSGMMPGVQYQVIPQFQTLDGSQVQLTQSDPSAVGTGQIQLLSSAVGGGQQLIATANRGGGGNVLTVPGLIQQAIPLQNLGGTVLQNQAPFLANVPVSLNGNITLLPVSSATVSSAGGAVYCSSAVTSTAHTTVSSGGRAKGGVQPLQATPTLSQDALQIQTLPGSAPIMLRTVGPNGQVSWQALQLQAAPGAPITLASMPGLPQLAQAPTTVQLPGLQTINLNTLQGMPITITHPTGVYWGRGGITIAHPTGVYREGASGQETRGWGRSRRWGRGGDSVDDSFMEEGGDTSPQQPMRRSRREACTCPYCKEGEGRNDPGRKKQHICHIAGCGKVYGKTSHLRAHLRWHTGERPFVCSWTFCAKRFTRSDELQRHRRTHTGEKKFSCSVCPKRFMRSDHLSKHIKTHTNKKGATATKAGASSAPSSVAADTTAATSTSADACTAGGPTPDQHGLITMETLSPEGIARLANSGINVMHVADLHSVNMNSNGY</sequence>
<comment type="similarity">
    <text evidence="11">Belongs to the Sp1 C2H2-type zinc-finger protein family.</text>
</comment>
<dbReference type="SMART" id="SM00355">
    <property type="entry name" value="ZnF_C2H2"/>
    <property type="match status" value="3"/>
</dbReference>
<keyword evidence="7" id="KW-0238">DNA-binding</keyword>
<keyword evidence="4 12" id="KW-0863">Zinc-finger</keyword>
<feature type="domain" description="C2H2-type" evidence="14">
    <location>
        <begin position="445"/>
        <end position="474"/>
    </location>
</feature>
<evidence type="ECO:0000256" key="5">
    <source>
        <dbReference type="ARBA" id="ARBA00022833"/>
    </source>
</evidence>
<feature type="compositionally biased region" description="Acidic residues" evidence="13">
    <location>
        <begin position="1"/>
        <end position="10"/>
    </location>
</feature>
<evidence type="ECO:0000259" key="14">
    <source>
        <dbReference type="PROSITE" id="PS50157"/>
    </source>
</evidence>
<evidence type="ECO:0000256" key="2">
    <source>
        <dbReference type="ARBA" id="ARBA00022723"/>
    </source>
</evidence>
<dbReference type="AlphaFoldDB" id="A0A9D3LXS2"/>
<feature type="compositionally biased region" description="Low complexity" evidence="13">
    <location>
        <begin position="68"/>
        <end position="78"/>
    </location>
</feature>
<evidence type="ECO:0000256" key="13">
    <source>
        <dbReference type="SAM" id="MobiDB-lite"/>
    </source>
</evidence>
<evidence type="ECO:0000313" key="16">
    <source>
        <dbReference type="Proteomes" id="UP001044222"/>
    </source>
</evidence>
<dbReference type="GO" id="GO:0000978">
    <property type="term" value="F:RNA polymerase II cis-regulatory region sequence-specific DNA binding"/>
    <property type="evidence" value="ECO:0007669"/>
    <property type="project" value="TreeGrafter"/>
</dbReference>
<evidence type="ECO:0000256" key="4">
    <source>
        <dbReference type="ARBA" id="ARBA00022771"/>
    </source>
</evidence>
<evidence type="ECO:0000256" key="3">
    <source>
        <dbReference type="ARBA" id="ARBA00022737"/>
    </source>
</evidence>
<dbReference type="InterPro" id="IPR013087">
    <property type="entry name" value="Znf_C2H2_type"/>
</dbReference>
<keyword evidence="5" id="KW-0862">Zinc</keyword>
<keyword evidence="9" id="KW-0804">Transcription</keyword>
<evidence type="ECO:0000256" key="11">
    <source>
        <dbReference type="ARBA" id="ARBA00038409"/>
    </source>
</evidence>
<gene>
    <name evidence="15" type="ORF">ANANG_G00229550</name>
</gene>
<feature type="domain" description="C2H2-type" evidence="14">
    <location>
        <begin position="505"/>
        <end position="532"/>
    </location>
</feature>
<dbReference type="PROSITE" id="PS00028">
    <property type="entry name" value="ZINC_FINGER_C2H2_1"/>
    <property type="match status" value="3"/>
</dbReference>
<dbReference type="GO" id="GO:0000981">
    <property type="term" value="F:DNA-binding transcription factor activity, RNA polymerase II-specific"/>
    <property type="evidence" value="ECO:0007669"/>
    <property type="project" value="TreeGrafter"/>
</dbReference>
<keyword evidence="8" id="KW-0010">Activator</keyword>
<dbReference type="GO" id="GO:0035118">
    <property type="term" value="P:embryonic pectoral fin morphogenesis"/>
    <property type="evidence" value="ECO:0007669"/>
    <property type="project" value="UniProtKB-ARBA"/>
</dbReference>
<comment type="subcellular location">
    <subcellularLocation>
        <location evidence="1">Nucleus</location>
    </subcellularLocation>
</comment>
<evidence type="ECO:0000256" key="9">
    <source>
        <dbReference type="ARBA" id="ARBA00023163"/>
    </source>
</evidence>
<protein>
    <recommendedName>
        <fullName evidence="14">C2H2-type domain-containing protein</fullName>
    </recommendedName>
</protein>
<dbReference type="SUPFAM" id="SSF57667">
    <property type="entry name" value="beta-beta-alpha zinc fingers"/>
    <property type="match status" value="2"/>
</dbReference>
<name>A0A9D3LXS2_ANGAN</name>
<dbReference type="Gene3D" id="3.30.160.60">
    <property type="entry name" value="Classic Zinc Finger"/>
    <property type="match status" value="3"/>
</dbReference>
<keyword evidence="16" id="KW-1185">Reference proteome</keyword>
<feature type="compositionally biased region" description="Low complexity" evidence="13">
    <location>
        <begin position="531"/>
        <end position="550"/>
    </location>
</feature>
<dbReference type="EMBL" id="JAFIRN010000012">
    <property type="protein sequence ID" value="KAG5838985.1"/>
    <property type="molecule type" value="Genomic_DNA"/>
</dbReference>
<keyword evidence="10" id="KW-0539">Nucleus</keyword>
<dbReference type="GO" id="GO:0045743">
    <property type="term" value="P:positive regulation of fibroblast growth factor receptor signaling pathway"/>
    <property type="evidence" value="ECO:0007669"/>
    <property type="project" value="UniProtKB-ARBA"/>
</dbReference>
<keyword evidence="2" id="KW-0479">Metal-binding</keyword>
<evidence type="ECO:0000256" key="7">
    <source>
        <dbReference type="ARBA" id="ARBA00023125"/>
    </source>
</evidence>
<dbReference type="Proteomes" id="UP001044222">
    <property type="component" value="Chromosome 12"/>
</dbReference>
<dbReference type="GO" id="GO:0005634">
    <property type="term" value="C:nucleus"/>
    <property type="evidence" value="ECO:0007669"/>
    <property type="project" value="UniProtKB-SubCell"/>
</dbReference>
<organism evidence="15 16">
    <name type="scientific">Anguilla anguilla</name>
    <name type="common">European freshwater eel</name>
    <name type="synonym">Muraena anguilla</name>
    <dbReference type="NCBI Taxonomy" id="7936"/>
    <lineage>
        <taxon>Eukaryota</taxon>
        <taxon>Metazoa</taxon>
        <taxon>Chordata</taxon>
        <taxon>Craniata</taxon>
        <taxon>Vertebrata</taxon>
        <taxon>Euteleostomi</taxon>
        <taxon>Actinopterygii</taxon>
        <taxon>Neopterygii</taxon>
        <taxon>Teleostei</taxon>
        <taxon>Anguilliformes</taxon>
        <taxon>Anguillidae</taxon>
        <taxon>Anguilla</taxon>
    </lineage>
</organism>
<evidence type="ECO:0000256" key="10">
    <source>
        <dbReference type="ARBA" id="ARBA00023242"/>
    </source>
</evidence>
<dbReference type="PROSITE" id="PS50157">
    <property type="entry name" value="ZINC_FINGER_C2H2_2"/>
    <property type="match status" value="3"/>
</dbReference>
<evidence type="ECO:0000256" key="8">
    <source>
        <dbReference type="ARBA" id="ARBA00023159"/>
    </source>
</evidence>
<keyword evidence="3" id="KW-0677">Repeat</keyword>
<feature type="compositionally biased region" description="Acidic residues" evidence="13">
    <location>
        <begin position="399"/>
        <end position="409"/>
    </location>
</feature>
<evidence type="ECO:0000313" key="15">
    <source>
        <dbReference type="EMBL" id="KAG5838985.1"/>
    </source>
</evidence>
<reference evidence="15" key="1">
    <citation type="submission" date="2021-01" db="EMBL/GenBank/DDBJ databases">
        <title>A chromosome-scale assembly of European eel, Anguilla anguilla.</title>
        <authorList>
            <person name="Henkel C."/>
            <person name="Jong-Raadsen S.A."/>
            <person name="Dufour S."/>
            <person name="Weltzien F.-A."/>
            <person name="Palstra A.P."/>
            <person name="Pelster B."/>
            <person name="Spaink H.P."/>
            <person name="Van Den Thillart G.E."/>
            <person name="Jansen H."/>
            <person name="Zahm M."/>
            <person name="Klopp C."/>
            <person name="Cedric C."/>
            <person name="Louis A."/>
            <person name="Berthelot C."/>
            <person name="Parey E."/>
            <person name="Roest Crollius H."/>
            <person name="Montfort J."/>
            <person name="Robinson-Rechavi M."/>
            <person name="Bucao C."/>
            <person name="Bouchez O."/>
            <person name="Gislard M."/>
            <person name="Lluch J."/>
            <person name="Milhes M."/>
            <person name="Lampietro C."/>
            <person name="Lopez Roques C."/>
            <person name="Donnadieu C."/>
            <person name="Braasch I."/>
            <person name="Desvignes T."/>
            <person name="Postlethwait J."/>
            <person name="Bobe J."/>
            <person name="Guiguen Y."/>
            <person name="Dirks R."/>
        </authorList>
    </citation>
    <scope>NUCLEOTIDE SEQUENCE</scope>
    <source>
        <strain evidence="15">Tag_6206</strain>
        <tissue evidence="15">Liver</tissue>
    </source>
</reference>
<dbReference type="FunFam" id="3.30.160.60:FF:000014">
    <property type="entry name" value="Transcription factor Sp3"/>
    <property type="match status" value="1"/>
</dbReference>
<dbReference type="FunFam" id="3.30.160.60:FF:000026">
    <property type="entry name" value="Transcription factor Sp3"/>
    <property type="match status" value="1"/>
</dbReference>
<evidence type="ECO:0000256" key="6">
    <source>
        <dbReference type="ARBA" id="ARBA00023015"/>
    </source>
</evidence>
<dbReference type="FunFam" id="3.30.160.60:FF:000061">
    <property type="entry name" value="Transcription factor Sp3"/>
    <property type="match status" value="1"/>
</dbReference>
<feature type="region of interest" description="Disordered" evidence="13">
    <location>
        <begin position="1"/>
        <end position="99"/>
    </location>
</feature>
<keyword evidence="6" id="KW-0805">Transcription regulation</keyword>
<evidence type="ECO:0000256" key="12">
    <source>
        <dbReference type="PROSITE-ProRule" id="PRU00042"/>
    </source>
</evidence>